<protein>
    <submittedName>
        <fullName evidence="1">Uncharacterized protein</fullName>
    </submittedName>
</protein>
<reference evidence="1 2" key="1">
    <citation type="submission" date="2015-12" db="EMBL/GenBank/DDBJ databases">
        <title>Serinicoccus chungangenesis strain CD08_5 genome sequencing and assembly.</title>
        <authorList>
            <person name="Chander A.M."/>
            <person name="Kaur G."/>
            <person name="Nair G.R."/>
            <person name="Dhawan D.K."/>
            <person name="Kochhar R.K."/>
            <person name="Mayilraj S."/>
            <person name="Bhadada S.K."/>
        </authorList>
    </citation>
    <scope>NUCLEOTIDE SEQUENCE [LARGE SCALE GENOMIC DNA]</scope>
    <source>
        <strain evidence="1 2">CD08_5</strain>
    </source>
</reference>
<evidence type="ECO:0000313" key="1">
    <source>
        <dbReference type="EMBL" id="KUG57424.1"/>
    </source>
</evidence>
<comment type="caution">
    <text evidence="1">The sequence shown here is derived from an EMBL/GenBank/DDBJ whole genome shotgun (WGS) entry which is preliminary data.</text>
</comment>
<evidence type="ECO:0000313" key="2">
    <source>
        <dbReference type="Proteomes" id="UP000054837"/>
    </source>
</evidence>
<sequence>MAEMSSTAPLEVPSAVCGSAREASVAWRPHAREAVSRGRWPEVDLDPAAEQEGLIVLAKAPQLAEAGVHLHLPATTLATAAEKGTVGADVEQALVEQAWEEPWSFASLLAPAAQLLTIPPARHRPFAQAAARHWPVLESVGPRWTVGDTSGATLWGQHTTLWYVLGQLGVPAERLTQPLPSGGVDGLLADAGVA</sequence>
<dbReference type="STRING" id="767452.AVL62_13450"/>
<gene>
    <name evidence="1" type="ORF">AVL62_13450</name>
</gene>
<keyword evidence="2" id="KW-1185">Reference proteome</keyword>
<accession>A0A0W8ICJ0</accession>
<organism evidence="1 2">
    <name type="scientific">Serinicoccus chungangensis</name>
    <dbReference type="NCBI Taxonomy" id="767452"/>
    <lineage>
        <taxon>Bacteria</taxon>
        <taxon>Bacillati</taxon>
        <taxon>Actinomycetota</taxon>
        <taxon>Actinomycetes</taxon>
        <taxon>Micrococcales</taxon>
        <taxon>Ornithinimicrobiaceae</taxon>
        <taxon>Serinicoccus</taxon>
    </lineage>
</organism>
<name>A0A0W8ICJ0_9MICO</name>
<dbReference type="Proteomes" id="UP000054837">
    <property type="component" value="Unassembled WGS sequence"/>
</dbReference>
<dbReference type="EMBL" id="LQBL01000005">
    <property type="protein sequence ID" value="KUG57424.1"/>
    <property type="molecule type" value="Genomic_DNA"/>
</dbReference>
<proteinExistence type="predicted"/>
<dbReference type="AlphaFoldDB" id="A0A0W8ICJ0"/>